<sequence length="1183" mass="127794">MSPTKTAQSSVLADQLRPRQSYLRATNIEQHTDLQIDYIPTGRALDVLNRITRALGQPVSGRAWSLTGPYGAGKSSFALYLHTILGPASPLRDDVDQVLGAADPTLMRALQDQRSGAGASTSGFVRVATTCQSEPVSASLLRALHRGVTDHWPREVPGPVEQALAEASRMPTARSLTAVVDAIAEHAPVLILLDEFGKAVEHFAASTTRGPAADLFVLQELAEHTARSSAHPIVLLTLQHLAFDDYMRGVSLAQRREWGKVAGRFEDVPFLETTEQSFRLIAGALDDSSASEGFSARRSQWGQLAERRLRELGLASRLPGGAETLQRCYPLHPVALLALPGLCAQLGQHGRTLFTFLSGAEPHSVAEFLATTAMPEGGEPLPTVDLPRLFDFFAGPGQSLAASTPRWLEIDVRIREAAGLPPEDLACLKAVGLLNLLGQAGGLRASADLIAYALSSADSSPQQQWRTRLADLETRGWLTYRGFADEYRLWQGSDVDLRGRVADAREQLRSLGAAELLTRLHSTGPVIAGKHSQRVGMLRYFTPSYADSTTGHLIALGPRDPADGALVYFLDDPERLSALTATADGRPILAVTTSAAEQVRDAAIEAAAALAVLDQQDVHADRVARRELQDRAAGARRRLTASLEEAFRPGAAGVQWRLLGAEGPSAPLPAEHGLSRLLSDVCEQAYGHSPEVRNEMLGRRELTSQGAKARRNLLEAMVTSSTKERLGLQGYGPERAMYEALLHHTQLHRAGDDGEWSFGPPKSTAGSSWAPAWGILTILINKATSEPVAVDTLYARLMAPPIGLKEGPIPVLLAALLLHRSEDVAIYQDGTYQPSLTIDLLERLIKTPGRFSLKTFNLVGTRSAVLAAVADAVPGAVPAVRTRGRGARNTTVLAAAAPLLNVARELPDYTRYTTLLSPSAVTVRTALFSAREPDELLFSALPAACGLEPFSPETRHRTDDVTAFGERLGSALKELQAAYDQLLVANATALAAELRLPSAQLGDVALLREELRTRTAFLRGKALEQRLRTFAFTALDEHLDDRSWLEALSLAIGERPPAAWRDEDRERYASNLRGLVTVFRRVQALHFDADPRSAGDGFAARRLVLTTPDGSEASRVMYVDDTTRTQLQQLAQDVLDRAVAHAGEQGREGLLTLLAELVLGGSSDARNVATEPALPHPQRIDNG</sequence>
<dbReference type="AlphaFoldDB" id="A0A1M5MAJ0"/>
<evidence type="ECO:0000313" key="1">
    <source>
        <dbReference type="EMBL" id="SHG73919.1"/>
    </source>
</evidence>
<accession>A0A1M5MAJ0</accession>
<protein>
    <recommendedName>
        <fullName evidence="3">ATP-binding protein</fullName>
    </recommendedName>
</protein>
<dbReference type="SUPFAM" id="SSF52540">
    <property type="entry name" value="P-loop containing nucleoside triphosphate hydrolases"/>
    <property type="match status" value="1"/>
</dbReference>
<evidence type="ECO:0000313" key="2">
    <source>
        <dbReference type="Proteomes" id="UP000184471"/>
    </source>
</evidence>
<evidence type="ECO:0008006" key="3">
    <source>
        <dbReference type="Google" id="ProtNLM"/>
    </source>
</evidence>
<keyword evidence="2" id="KW-1185">Reference proteome</keyword>
<organism evidence="1 2">
    <name type="scientific">Geodermatophilus nigrescens</name>
    <dbReference type="NCBI Taxonomy" id="1070870"/>
    <lineage>
        <taxon>Bacteria</taxon>
        <taxon>Bacillati</taxon>
        <taxon>Actinomycetota</taxon>
        <taxon>Actinomycetes</taxon>
        <taxon>Geodermatophilales</taxon>
        <taxon>Geodermatophilaceae</taxon>
        <taxon>Geodermatophilus</taxon>
    </lineage>
</organism>
<dbReference type="STRING" id="1070870.SAMN05444351_3087"/>
<dbReference type="RefSeq" id="WP_073421130.1">
    <property type="nucleotide sequence ID" value="NZ_FQVX01000003.1"/>
</dbReference>
<dbReference type="EMBL" id="FQVX01000003">
    <property type="protein sequence ID" value="SHG73919.1"/>
    <property type="molecule type" value="Genomic_DNA"/>
</dbReference>
<name>A0A1M5MAJ0_9ACTN</name>
<dbReference type="OrthoDB" id="856045at2"/>
<proteinExistence type="predicted"/>
<dbReference type="Proteomes" id="UP000184471">
    <property type="component" value="Unassembled WGS sequence"/>
</dbReference>
<dbReference type="InterPro" id="IPR027417">
    <property type="entry name" value="P-loop_NTPase"/>
</dbReference>
<gene>
    <name evidence="1" type="ORF">SAMN05444351_3087</name>
</gene>
<reference evidence="1 2" key="1">
    <citation type="submission" date="2016-11" db="EMBL/GenBank/DDBJ databases">
        <authorList>
            <person name="Jaros S."/>
            <person name="Januszkiewicz K."/>
            <person name="Wedrychowicz H."/>
        </authorList>
    </citation>
    <scope>NUCLEOTIDE SEQUENCE [LARGE SCALE GENOMIC DNA]</scope>
    <source>
        <strain evidence="1 2">DSM 45408</strain>
    </source>
</reference>